<evidence type="ECO:0000313" key="2">
    <source>
        <dbReference type="Proteomes" id="UP000299102"/>
    </source>
</evidence>
<reference evidence="1 2" key="1">
    <citation type="journal article" date="2019" name="Commun. Biol.">
        <title>The bagworm genome reveals a unique fibroin gene that provides high tensile strength.</title>
        <authorList>
            <person name="Kono N."/>
            <person name="Nakamura H."/>
            <person name="Ohtoshi R."/>
            <person name="Tomita M."/>
            <person name="Numata K."/>
            <person name="Arakawa K."/>
        </authorList>
    </citation>
    <scope>NUCLEOTIDE SEQUENCE [LARGE SCALE GENOMIC DNA]</scope>
</reference>
<organism evidence="1 2">
    <name type="scientific">Eumeta variegata</name>
    <name type="common">Bagworm moth</name>
    <name type="synonym">Eumeta japonica</name>
    <dbReference type="NCBI Taxonomy" id="151549"/>
    <lineage>
        <taxon>Eukaryota</taxon>
        <taxon>Metazoa</taxon>
        <taxon>Ecdysozoa</taxon>
        <taxon>Arthropoda</taxon>
        <taxon>Hexapoda</taxon>
        <taxon>Insecta</taxon>
        <taxon>Pterygota</taxon>
        <taxon>Neoptera</taxon>
        <taxon>Endopterygota</taxon>
        <taxon>Lepidoptera</taxon>
        <taxon>Glossata</taxon>
        <taxon>Ditrysia</taxon>
        <taxon>Tineoidea</taxon>
        <taxon>Psychidae</taxon>
        <taxon>Oiketicinae</taxon>
        <taxon>Eumeta</taxon>
    </lineage>
</organism>
<keyword evidence="2" id="KW-1185">Reference proteome</keyword>
<name>A0A4C1YK39_EUMVA</name>
<protein>
    <submittedName>
        <fullName evidence="1">Uncharacterized protein</fullName>
    </submittedName>
</protein>
<dbReference type="EMBL" id="BGZK01001256">
    <property type="protein sequence ID" value="GBP75643.1"/>
    <property type="molecule type" value="Genomic_DNA"/>
</dbReference>
<dbReference type="Proteomes" id="UP000299102">
    <property type="component" value="Unassembled WGS sequence"/>
</dbReference>
<proteinExistence type="predicted"/>
<comment type="caution">
    <text evidence="1">The sequence shown here is derived from an EMBL/GenBank/DDBJ whole genome shotgun (WGS) entry which is preliminary data.</text>
</comment>
<gene>
    <name evidence="1" type="ORF">EVAR_28855_1</name>
</gene>
<dbReference type="AlphaFoldDB" id="A0A4C1YK39"/>
<evidence type="ECO:0000313" key="1">
    <source>
        <dbReference type="EMBL" id="GBP75643.1"/>
    </source>
</evidence>
<sequence length="70" mass="7779">MYRIPIARSVENFQTKINLQSFQTALAGAFEFPQSSVYDVHCACAAAERRTPASGWMSVLLIYAGNRPPE</sequence>
<accession>A0A4C1YK39</accession>